<evidence type="ECO:0000313" key="6">
    <source>
        <dbReference type="Proteomes" id="UP000225972"/>
    </source>
</evidence>
<dbReference type="InterPro" id="IPR036388">
    <property type="entry name" value="WH-like_DNA-bd_sf"/>
</dbReference>
<dbReference type="InterPro" id="IPR002577">
    <property type="entry name" value="HTH_HxlR"/>
</dbReference>
<dbReference type="Pfam" id="PF01638">
    <property type="entry name" value="HxlR"/>
    <property type="match status" value="1"/>
</dbReference>
<proteinExistence type="predicted"/>
<evidence type="ECO:0000256" key="1">
    <source>
        <dbReference type="ARBA" id="ARBA00023015"/>
    </source>
</evidence>
<dbReference type="OrthoDB" id="9800350at2"/>
<sequence>MDTVKPVKRFENSNCNGGCPVENALEQIAGKWKGLVIYHLLSDTLRFNELSRRVGSVTQRSLTKQLRELEADGIVARKVYAVVPPRVEYSLTEKGTALGPVVSALHAWGSAHPRA</sequence>
<dbReference type="RefSeq" id="WP_099249643.1">
    <property type="nucleotide sequence ID" value="NZ_FXXP01000005.1"/>
</dbReference>
<dbReference type="PANTHER" id="PTHR33204:SF29">
    <property type="entry name" value="TRANSCRIPTIONAL REGULATOR"/>
    <property type="match status" value="1"/>
</dbReference>
<gene>
    <name evidence="5" type="primary">yybR_3</name>
    <name evidence="5" type="ORF">TRP8649_04649</name>
</gene>
<keyword evidence="3" id="KW-0804">Transcription</keyword>
<dbReference type="AlphaFoldDB" id="A0A238JJ50"/>
<keyword evidence="1" id="KW-0805">Transcription regulation</keyword>
<keyword evidence="2" id="KW-0238">DNA-binding</keyword>
<dbReference type="GO" id="GO:0006355">
    <property type="term" value="P:regulation of DNA-templated transcription"/>
    <property type="evidence" value="ECO:0007669"/>
    <property type="project" value="UniProtKB-ARBA"/>
</dbReference>
<dbReference type="PANTHER" id="PTHR33204">
    <property type="entry name" value="TRANSCRIPTIONAL REGULATOR, MARR FAMILY"/>
    <property type="match status" value="1"/>
</dbReference>
<dbReference type="InterPro" id="IPR036390">
    <property type="entry name" value="WH_DNA-bd_sf"/>
</dbReference>
<evidence type="ECO:0000259" key="4">
    <source>
        <dbReference type="PROSITE" id="PS51118"/>
    </source>
</evidence>
<organism evidence="5 6">
    <name type="scientific">Pelagimonas phthalicica</name>
    <dbReference type="NCBI Taxonomy" id="1037362"/>
    <lineage>
        <taxon>Bacteria</taxon>
        <taxon>Pseudomonadati</taxon>
        <taxon>Pseudomonadota</taxon>
        <taxon>Alphaproteobacteria</taxon>
        <taxon>Rhodobacterales</taxon>
        <taxon>Roseobacteraceae</taxon>
        <taxon>Pelagimonas</taxon>
    </lineage>
</organism>
<dbReference type="PROSITE" id="PS51118">
    <property type="entry name" value="HTH_HXLR"/>
    <property type="match status" value="1"/>
</dbReference>
<dbReference type="Gene3D" id="1.10.10.10">
    <property type="entry name" value="Winged helix-like DNA-binding domain superfamily/Winged helix DNA-binding domain"/>
    <property type="match status" value="1"/>
</dbReference>
<dbReference type="CDD" id="cd00090">
    <property type="entry name" value="HTH_ARSR"/>
    <property type="match status" value="1"/>
</dbReference>
<evidence type="ECO:0000256" key="2">
    <source>
        <dbReference type="ARBA" id="ARBA00023125"/>
    </source>
</evidence>
<protein>
    <submittedName>
        <fullName evidence="5">Putative HTH-type transcriptional regulator YybR</fullName>
    </submittedName>
</protein>
<evidence type="ECO:0000313" key="5">
    <source>
        <dbReference type="EMBL" id="SMX30505.1"/>
    </source>
</evidence>
<dbReference type="Proteomes" id="UP000225972">
    <property type="component" value="Unassembled WGS sequence"/>
</dbReference>
<dbReference type="InterPro" id="IPR011991">
    <property type="entry name" value="ArsR-like_HTH"/>
</dbReference>
<name>A0A238JJ50_9RHOB</name>
<dbReference type="EMBL" id="FXXP01000005">
    <property type="protein sequence ID" value="SMX30505.1"/>
    <property type="molecule type" value="Genomic_DNA"/>
</dbReference>
<accession>A0A238JJ50</accession>
<evidence type="ECO:0000256" key="3">
    <source>
        <dbReference type="ARBA" id="ARBA00023163"/>
    </source>
</evidence>
<feature type="domain" description="HTH hxlR-type" evidence="4">
    <location>
        <begin position="19"/>
        <end position="115"/>
    </location>
</feature>
<reference evidence="6" key="1">
    <citation type="submission" date="2017-05" db="EMBL/GenBank/DDBJ databases">
        <authorList>
            <person name="Rodrigo-Torres L."/>
            <person name="Arahal R. D."/>
            <person name="Lucena T."/>
        </authorList>
    </citation>
    <scope>NUCLEOTIDE SEQUENCE [LARGE SCALE GENOMIC DNA]</scope>
    <source>
        <strain evidence="6">CECT 8649</strain>
    </source>
</reference>
<dbReference type="SUPFAM" id="SSF46785">
    <property type="entry name" value="Winged helix' DNA-binding domain"/>
    <property type="match status" value="1"/>
</dbReference>
<keyword evidence="6" id="KW-1185">Reference proteome</keyword>
<dbReference type="GO" id="GO:0003677">
    <property type="term" value="F:DNA binding"/>
    <property type="evidence" value="ECO:0007669"/>
    <property type="project" value="UniProtKB-KW"/>
</dbReference>